<organism evidence="2 3">
    <name type="scientific">Zophobas morio</name>
    <dbReference type="NCBI Taxonomy" id="2755281"/>
    <lineage>
        <taxon>Eukaryota</taxon>
        <taxon>Metazoa</taxon>
        <taxon>Ecdysozoa</taxon>
        <taxon>Arthropoda</taxon>
        <taxon>Hexapoda</taxon>
        <taxon>Insecta</taxon>
        <taxon>Pterygota</taxon>
        <taxon>Neoptera</taxon>
        <taxon>Endopterygota</taxon>
        <taxon>Coleoptera</taxon>
        <taxon>Polyphaga</taxon>
        <taxon>Cucujiformia</taxon>
        <taxon>Tenebrionidae</taxon>
        <taxon>Zophobas</taxon>
    </lineage>
</organism>
<accession>A0AA38LYQ9</accession>
<feature type="domain" description="Dermonecrotic toxin N-terminal" evidence="1">
    <location>
        <begin position="22"/>
        <end position="241"/>
    </location>
</feature>
<comment type="caution">
    <text evidence="2">The sequence shown here is derived from an EMBL/GenBank/DDBJ whole genome shotgun (WGS) entry which is preliminary data.</text>
</comment>
<gene>
    <name evidence="2" type="ORF">Zmor_011829</name>
</gene>
<dbReference type="Pfam" id="PF07108">
    <property type="entry name" value="PipA"/>
    <property type="match status" value="3"/>
</dbReference>
<evidence type="ECO:0000259" key="1">
    <source>
        <dbReference type="Pfam" id="PF20178"/>
    </source>
</evidence>
<proteinExistence type="predicted"/>
<dbReference type="Proteomes" id="UP001168821">
    <property type="component" value="Unassembled WGS sequence"/>
</dbReference>
<protein>
    <recommendedName>
        <fullName evidence="1">Dermonecrotic toxin N-terminal domain-containing protein</fullName>
    </recommendedName>
</protein>
<feature type="domain" description="Dermonecrotic toxin N-terminal" evidence="1">
    <location>
        <begin position="714"/>
        <end position="977"/>
    </location>
</feature>
<name>A0AA38LYQ9_9CUCU</name>
<dbReference type="Pfam" id="PF20178">
    <property type="entry name" value="ToxA_N"/>
    <property type="match status" value="2"/>
</dbReference>
<sequence>MQLKYCKGNFTAYIETRKKVINDIPDFLSMASNALKKRIMKHTSFDVNPDILYLAYFGYSNLTSPLWSVTLTGAVLVHFHELVQNIDSNKLNTYFRITYYNNTLFEGKIRPDDLRYIIRQVNFASLVKDKLKAFWVKHEEDWRTLAKAEFLRAAHQAKKNGLLTEKDYSSLIQGLAPGVSQPITLRQLYGHESFSGVQVQFLSINGYFSNDILRISLENRKEILYIPSIGQEVFYQFTDSEFLLEGNQVFYVFNEDTTMRNWVVNQAKDIRIRFLLARHFNIYDRQDGILYTGVVNSLKKLAEGIWNSQSDVVNGGGDFYFTESGMRTISGPFRNSGEYKYVVRDVFHGITYLTKQRTLQESATLVLPREGSISNPLFYFEIFERAVGQIFMLCSPIAASLKILNFTAFLKYKTVASHKTFKDVEGAILNEMGVLFGALSQVVDKNNRRITTCKGLHARDIKKGKPSYYEDILAKFPDLETQLKKPDPLVLNHDRRAVDDINRFSGTEKIISNLLVRSNCVYTKSEVGNTVNLAELHFEFSRCDRNLQVIMDQAYKKSPTFRRLFNYAYDKELHNPEKRWGIMPMTTLRTLALGEQFGDERIRLLELYPNTEALKKKFKFYQSGLCLVPFSMERVYLRQVVKALTLLPDNVSKVSIRGPVVEYTNLILKEMNLAEPVRTQYINQLADIQLAILQGKNCINYAVYLQLRNNITSAMPNFSEIARSFMRAKIKERTGLDLDTDKVYLNYFGNTQKQYSSLAFLKWSRDVQPQWSITLTTLAFTNFNSDDEFCDANKLNEKYGVYWHGSGCDHYGAENEVRIKPSTLRDISWKLDFASIVNQKLNEFWTKHHEDWRTLAKAEFLRAALDAKIKGILSNLDYTRLLKGIVPDLPLTEPLTLFLLQQKTSPLIDVRRLDINGYSATDILRFVLEDGREILYIPGHHPAFYSFDNDHKMRLWLVKQATDLKKRLQLTAHFSMYDRQDGNTYTGVDNALQKLVEGDWEIDGTGIDYKNLKIESDIFDALALQTKKCRFNNAKTLIMSNQELSEQRTLMAFQMVAMVFSIPLMFFGSVGVVLGTAIFATTFGLELHIAVNGDSLEERKGAFRAAEMDVAMAALFGAVANIGSRYISFNWEAIQRIKSKKKFFIKPQSINGKMGYPLGPVKPPQFLVEEKGLKVAENPSENVKMTESPSVKKKFLEEQQRALSVLPESTLKEVLPDKQKQALLRKVLERTSKTPALSKMANSKSLVNKNFRPYYKKLYQDVPELKKQLDNPDPLLLRHDEIATDSSNRFPAVNEEKIIKSFLQSKEGMGYFDFPKLSKILWNRRPHEYMLLKQIMHEAYYNSPTFRRLYNYAYDAVLQYPEERWLIAPNEVFRTTITEEDFLATNKKKVIGLNVDFINCRYYQSGDTITPLTAERAYLQEVIKALTGIHYEPSEEFFRGPIVEYTNIVLKEIGRSIPHYSASPVRTSYLSSLSKEQLKSIAHYKALSQKFPELKLQTQKLDPFLLDHDHMAVDGENHYNTQVFDVMFKEQTGSIMSLYGSPPNALLAKETAEYKILGPLLNKAYKESLIFRRLYNKAKKTYKWENQENRVLLAPNSNSVFSTTYSYKVTEEGVLEFNPNSKLIIFLSTNLENIGKYKGIKNTFHKFTLNRAYMHEVVHVLTGLKDSTSAGHPRGPVVEYTNFILSEMGVQDPVRVAYYCPPRRPPRDLSRVLGRNETITSDIDLDFDHNWRWPVCHTCYRQGVISISLV</sequence>
<evidence type="ECO:0000313" key="2">
    <source>
        <dbReference type="EMBL" id="KAJ3616572.1"/>
    </source>
</evidence>
<reference evidence="2" key="1">
    <citation type="journal article" date="2023" name="G3 (Bethesda)">
        <title>Whole genome assemblies of Zophobas morio and Tenebrio molitor.</title>
        <authorList>
            <person name="Kaur S."/>
            <person name="Stinson S.A."/>
            <person name="diCenzo G.C."/>
        </authorList>
    </citation>
    <scope>NUCLEOTIDE SEQUENCE</scope>
    <source>
        <strain evidence="2">QUZm001</strain>
    </source>
</reference>
<keyword evidence="3" id="KW-1185">Reference proteome</keyword>
<evidence type="ECO:0000313" key="3">
    <source>
        <dbReference type="Proteomes" id="UP001168821"/>
    </source>
</evidence>
<dbReference type="InterPro" id="IPR010777">
    <property type="entry name" value="PipA"/>
</dbReference>
<dbReference type="InterPro" id="IPR046673">
    <property type="entry name" value="ToxA_N"/>
</dbReference>
<dbReference type="EMBL" id="JALNTZ010003254">
    <property type="protein sequence ID" value="KAJ3616572.1"/>
    <property type="molecule type" value="Genomic_DNA"/>
</dbReference>